<name>A0A7C5Y7B9_CALS0</name>
<dbReference type="Gene3D" id="3.40.309.10">
    <property type="entry name" value="Aldehyde Dehydrogenase, Chain A, domain 2"/>
    <property type="match status" value="1"/>
</dbReference>
<dbReference type="AlphaFoldDB" id="A0A7C5Y7B9"/>
<gene>
    <name evidence="5" type="primary">mmsA</name>
    <name evidence="5" type="ORF">ENM42_02295</name>
</gene>
<dbReference type="InterPro" id="IPR016163">
    <property type="entry name" value="Ald_DH_C"/>
</dbReference>
<sequence>MSHGELWNVFYGRLQNFVNGEMIASRSETWRPVYDPGAGRVIGEVPYSTQEEVDAAVESAAAAFEEWSRRPFLERVRYLFEMKRVMENRFEEIVALNTLNHGKTLEESRGDLRRAIENIDAAIAAAYTLAKGEVIHEIAPNIDEQSVREPLGVFAVMTPFNFPVMIPFWFLPYAIALGNTVVIKPSDITPLPMTMVVDILHREVKLPPGVVNLVHGGKETAEALVKHPEVKGVCFVGSTPVAQNIYKLAGEYGKRCIAQGGAKNYIVVMPDADMDVTIPAVVSSFFGNTGQRCLAGSNLLVVNQSFKEKFLTKFATRSKQLVVGHGLRQGIEMGPLVSSAAVKRVRSYVDKGLEEGAELVIDGREVTVKEFPNGFYLGPNIFDDVSPDMVIAQEEIFGPVASVITSTTLDEAIEIINTKTGYGNMACIFTTNGSKASKFAKRVNAGNIGINIGVAAPAAYFPFGGRRNSFYGVLHGQIDSVDFFTDKKVIISRW</sequence>
<proteinExistence type="predicted"/>
<evidence type="ECO:0000256" key="2">
    <source>
        <dbReference type="ARBA" id="ARBA00023002"/>
    </source>
</evidence>
<accession>A0A7C5Y7B9</accession>
<dbReference type="Gene3D" id="3.40.605.10">
    <property type="entry name" value="Aldehyde Dehydrogenase, Chain A, domain 1"/>
    <property type="match status" value="1"/>
</dbReference>
<dbReference type="SUPFAM" id="SSF53720">
    <property type="entry name" value="ALDH-like"/>
    <property type="match status" value="1"/>
</dbReference>
<feature type="domain" description="Aldehyde dehydrogenase" evidence="4">
    <location>
        <begin position="25"/>
        <end position="489"/>
    </location>
</feature>
<evidence type="ECO:0000259" key="4">
    <source>
        <dbReference type="Pfam" id="PF00171"/>
    </source>
</evidence>
<dbReference type="GO" id="GO:0004491">
    <property type="term" value="F:methylmalonate-semialdehyde dehydrogenase (acylating, NAD) activity"/>
    <property type="evidence" value="ECO:0007669"/>
    <property type="project" value="UniProtKB-EC"/>
</dbReference>
<organism evidence="5">
    <name type="scientific">Caldiarchaeum subterraneum</name>
    <dbReference type="NCBI Taxonomy" id="311458"/>
    <lineage>
        <taxon>Archaea</taxon>
        <taxon>Nitrososphaerota</taxon>
        <taxon>Candidatus Caldarchaeales</taxon>
        <taxon>Candidatus Caldarchaeaceae</taxon>
        <taxon>Candidatus Caldarchaeum</taxon>
    </lineage>
</organism>
<reference evidence="5" key="1">
    <citation type="journal article" date="2020" name="mSystems">
        <title>Genome- and Community-Level Interaction Insights into Carbon Utilization and Element Cycling Functions of Hydrothermarchaeota in Hydrothermal Sediment.</title>
        <authorList>
            <person name="Zhou Z."/>
            <person name="Liu Y."/>
            <person name="Xu W."/>
            <person name="Pan J."/>
            <person name="Luo Z.H."/>
            <person name="Li M."/>
        </authorList>
    </citation>
    <scope>NUCLEOTIDE SEQUENCE [LARGE SCALE GENOMIC DNA]</scope>
    <source>
        <strain evidence="5">SpSt-1084</strain>
    </source>
</reference>
<evidence type="ECO:0000313" key="5">
    <source>
        <dbReference type="EMBL" id="HHR40639.1"/>
    </source>
</evidence>
<dbReference type="InterPro" id="IPR016161">
    <property type="entry name" value="Ald_DH/histidinol_DH"/>
</dbReference>
<dbReference type="InterPro" id="IPR016162">
    <property type="entry name" value="Ald_DH_N"/>
</dbReference>
<dbReference type="PANTHER" id="PTHR43866:SF4">
    <property type="entry name" value="MALONATE-SEMIALDEHYDE DEHYDROGENASE"/>
    <property type="match status" value="1"/>
</dbReference>
<dbReference type="NCBIfam" id="TIGR01722">
    <property type="entry name" value="MMSDH"/>
    <property type="match status" value="1"/>
</dbReference>
<comment type="caution">
    <text evidence="5">The sequence shown here is derived from an EMBL/GenBank/DDBJ whole genome shotgun (WGS) entry which is preliminary data.</text>
</comment>
<dbReference type="PROSITE" id="PS00070">
    <property type="entry name" value="ALDEHYDE_DEHYDR_CYS"/>
    <property type="match status" value="1"/>
</dbReference>
<keyword evidence="2 5" id="KW-0560">Oxidoreductase</keyword>
<dbReference type="InterPro" id="IPR015590">
    <property type="entry name" value="Aldehyde_DH_dom"/>
</dbReference>
<dbReference type="InterPro" id="IPR010061">
    <property type="entry name" value="MeMal-semiAld_DH"/>
</dbReference>
<evidence type="ECO:0000256" key="1">
    <source>
        <dbReference type="ARBA" id="ARBA00013048"/>
    </source>
</evidence>
<dbReference type="GO" id="GO:0006210">
    <property type="term" value="P:thymine catabolic process"/>
    <property type="evidence" value="ECO:0007669"/>
    <property type="project" value="TreeGrafter"/>
</dbReference>
<evidence type="ECO:0000256" key="3">
    <source>
        <dbReference type="ARBA" id="ARBA00023027"/>
    </source>
</evidence>
<dbReference type="PANTHER" id="PTHR43866">
    <property type="entry name" value="MALONATE-SEMIALDEHYDE DEHYDROGENASE"/>
    <property type="match status" value="1"/>
</dbReference>
<dbReference type="EMBL" id="DRXS01000125">
    <property type="protein sequence ID" value="HHR40639.1"/>
    <property type="molecule type" value="Genomic_DNA"/>
</dbReference>
<dbReference type="Pfam" id="PF00171">
    <property type="entry name" value="Aldedh"/>
    <property type="match status" value="1"/>
</dbReference>
<dbReference type="InterPro" id="IPR016160">
    <property type="entry name" value="Ald_DH_CS_CYS"/>
</dbReference>
<dbReference type="FunFam" id="3.40.309.10:FF:000002">
    <property type="entry name" value="Methylmalonate-semialdehyde dehydrogenase (Acylating)"/>
    <property type="match status" value="1"/>
</dbReference>
<protein>
    <recommendedName>
        <fullName evidence="1">methylmalonate-semialdehyde dehydrogenase (CoA acylating)</fullName>
        <ecNumber evidence="1">1.2.1.27</ecNumber>
    </recommendedName>
</protein>
<dbReference type="GO" id="GO:0006574">
    <property type="term" value="P:L-valine catabolic process"/>
    <property type="evidence" value="ECO:0007669"/>
    <property type="project" value="TreeGrafter"/>
</dbReference>
<keyword evidence="3" id="KW-0520">NAD</keyword>
<dbReference type="EC" id="1.2.1.27" evidence="1"/>